<dbReference type="Proteomes" id="UP001612928">
    <property type="component" value="Unassembled WGS sequence"/>
</dbReference>
<evidence type="ECO:0000313" key="2">
    <source>
        <dbReference type="EMBL" id="MFI7439794.1"/>
    </source>
</evidence>
<dbReference type="RefSeq" id="WP_397019463.1">
    <property type="nucleotide sequence ID" value="NZ_JBITMB010000002.1"/>
</dbReference>
<organism evidence="2 3">
    <name type="scientific">Nonomuraea indica</name>
    <dbReference type="NCBI Taxonomy" id="1581193"/>
    <lineage>
        <taxon>Bacteria</taxon>
        <taxon>Bacillati</taxon>
        <taxon>Actinomycetota</taxon>
        <taxon>Actinomycetes</taxon>
        <taxon>Streptosporangiales</taxon>
        <taxon>Streptosporangiaceae</taxon>
        <taxon>Nonomuraea</taxon>
    </lineage>
</organism>
<comment type="caution">
    <text evidence="2">The sequence shown here is derived from an EMBL/GenBank/DDBJ whole genome shotgun (WGS) entry which is preliminary data.</text>
</comment>
<keyword evidence="3" id="KW-1185">Reference proteome</keyword>
<reference evidence="2 3" key="1">
    <citation type="submission" date="2024-10" db="EMBL/GenBank/DDBJ databases">
        <title>The Natural Products Discovery Center: Release of the First 8490 Sequenced Strains for Exploring Actinobacteria Biosynthetic Diversity.</title>
        <authorList>
            <person name="Kalkreuter E."/>
            <person name="Kautsar S.A."/>
            <person name="Yang D."/>
            <person name="Bader C.D."/>
            <person name="Teijaro C.N."/>
            <person name="Fluegel L."/>
            <person name="Davis C.M."/>
            <person name="Simpson J.R."/>
            <person name="Lauterbach L."/>
            <person name="Steele A.D."/>
            <person name="Gui C."/>
            <person name="Meng S."/>
            <person name="Li G."/>
            <person name="Viehrig K."/>
            <person name="Ye F."/>
            <person name="Su P."/>
            <person name="Kiefer A.F."/>
            <person name="Nichols A."/>
            <person name="Cepeda A.J."/>
            <person name="Yan W."/>
            <person name="Fan B."/>
            <person name="Jiang Y."/>
            <person name="Adhikari A."/>
            <person name="Zheng C.-J."/>
            <person name="Schuster L."/>
            <person name="Cowan T.M."/>
            <person name="Smanski M.J."/>
            <person name="Chevrette M.G."/>
            <person name="De Carvalho L.P.S."/>
            <person name="Shen B."/>
        </authorList>
    </citation>
    <scope>NUCLEOTIDE SEQUENCE [LARGE SCALE GENOMIC DNA]</scope>
    <source>
        <strain evidence="2 3">NPDC049503</strain>
    </source>
</reference>
<keyword evidence="1" id="KW-0732">Signal</keyword>
<accession>A0ABW7ZZ48</accession>
<feature type="signal peptide" evidence="1">
    <location>
        <begin position="1"/>
        <end position="18"/>
    </location>
</feature>
<evidence type="ECO:0000256" key="1">
    <source>
        <dbReference type="SAM" id="SignalP"/>
    </source>
</evidence>
<dbReference type="EMBL" id="JBITMB010000002">
    <property type="protein sequence ID" value="MFI7439794.1"/>
    <property type="molecule type" value="Genomic_DNA"/>
</dbReference>
<evidence type="ECO:0008006" key="4">
    <source>
        <dbReference type="Google" id="ProtNLM"/>
    </source>
</evidence>
<gene>
    <name evidence="2" type="ORF">ACIBP5_07540</name>
</gene>
<feature type="chain" id="PRO_5045852712" description="Secreted protein" evidence="1">
    <location>
        <begin position="19"/>
        <end position="153"/>
    </location>
</feature>
<name>A0ABW7ZZ48_9ACTN</name>
<proteinExistence type="predicted"/>
<protein>
    <recommendedName>
        <fullName evidence="4">Secreted protein</fullName>
    </recommendedName>
</protein>
<sequence>MIATAAAAALAIPAQADAGSTQGRNPYQPDAVCGSGYKHVNRVRLRTADVYLMRNRRKNTNCVVTLKRQDLGRPTPVTASLHRAAHGRPVLDQGGIEQGSFRYYAGPIYVRATGPMQVGGERRLESCVFWSGNTSRDVNPAKWMHCNSVSSYE</sequence>
<evidence type="ECO:0000313" key="3">
    <source>
        <dbReference type="Proteomes" id="UP001612928"/>
    </source>
</evidence>